<dbReference type="Proteomes" id="UP000030766">
    <property type="component" value="Unassembled WGS sequence"/>
</dbReference>
<proteinExistence type="predicted"/>
<sequence length="33" mass="3760">MRGSGTYRSQDKATDIFKLLGGQRHHMLVWGRG</sequence>
<dbReference type="AlphaFoldDB" id="W9JP93"/>
<accession>W9JP93</accession>
<dbReference type="VEuPathDB" id="FungiDB:FOZG_13578"/>
<protein>
    <submittedName>
        <fullName evidence="1">Uncharacterized protein</fullName>
    </submittedName>
</protein>
<dbReference type="EMBL" id="JH717905">
    <property type="protein sequence ID" value="EWZ33892.1"/>
    <property type="molecule type" value="Genomic_DNA"/>
</dbReference>
<dbReference type="HOGENOM" id="CLU_3384851_0_0_1"/>
<organism evidence="1">
    <name type="scientific">Fusarium oxysporum Fo47</name>
    <dbReference type="NCBI Taxonomy" id="660027"/>
    <lineage>
        <taxon>Eukaryota</taxon>
        <taxon>Fungi</taxon>
        <taxon>Dikarya</taxon>
        <taxon>Ascomycota</taxon>
        <taxon>Pezizomycotina</taxon>
        <taxon>Sordariomycetes</taxon>
        <taxon>Hypocreomycetidae</taxon>
        <taxon>Hypocreales</taxon>
        <taxon>Nectriaceae</taxon>
        <taxon>Fusarium</taxon>
        <taxon>Fusarium oxysporum species complex</taxon>
    </lineage>
</organism>
<name>W9JP93_FUSOX</name>
<reference evidence="1" key="2">
    <citation type="submission" date="2012-06" db="EMBL/GenBank/DDBJ databases">
        <title>Annotation of the Genome Sequence of Fusarium oxysporum Fo47.</title>
        <authorList>
            <consortium name="The Broad Institute Genomics Platform"/>
            <person name="Ma L.-J."/>
            <person name="Corby-Kistler H."/>
            <person name="Broz K."/>
            <person name="Gale L.R."/>
            <person name="Jonkers W."/>
            <person name="O'Donnell K."/>
            <person name="Ploetz R."/>
            <person name="Steinberg C."/>
            <person name="Schwartz D.C."/>
            <person name="VanEtten H."/>
            <person name="Zhou S."/>
            <person name="Young S.K."/>
            <person name="Zeng Q."/>
            <person name="Gargeya S."/>
            <person name="Fitzgerald M."/>
            <person name="Abouelleil A."/>
            <person name="Alvarado L."/>
            <person name="Chapman S.B."/>
            <person name="Gainer-Dewar J."/>
            <person name="Goldberg J."/>
            <person name="Griggs A."/>
            <person name="Gujja S."/>
            <person name="Hansen M."/>
            <person name="Howarth C."/>
            <person name="Imamovic A."/>
            <person name="Ireland A."/>
            <person name="Larimer J."/>
            <person name="McCowan C."/>
            <person name="Murphy C."/>
            <person name="Pearson M."/>
            <person name="Poon T.W."/>
            <person name="Priest M."/>
            <person name="Roberts A."/>
            <person name="Saif S."/>
            <person name="Shea T."/>
            <person name="Sykes S."/>
            <person name="Wortman J."/>
            <person name="Nusbaum C."/>
            <person name="Birren B."/>
        </authorList>
    </citation>
    <scope>NUCLEOTIDE SEQUENCE</scope>
    <source>
        <strain evidence="1">Fo47</strain>
    </source>
</reference>
<gene>
    <name evidence="1" type="ORF">FOZG_13578</name>
</gene>
<evidence type="ECO:0000313" key="1">
    <source>
        <dbReference type="EMBL" id="EWZ33892.1"/>
    </source>
</evidence>
<reference evidence="1" key="1">
    <citation type="submission" date="2011-06" db="EMBL/GenBank/DDBJ databases">
        <title>The Genome Sequence of Fusarium oxysporum Fo47.</title>
        <authorList>
            <consortium name="The Broad Institute Genome Sequencing Platform"/>
            <person name="Ma L.-J."/>
            <person name="Gale L.R."/>
            <person name="Schwartz D.C."/>
            <person name="Zhou S."/>
            <person name="Corby-Kistler H."/>
            <person name="Young S.K."/>
            <person name="Zeng Q."/>
            <person name="Gargeya S."/>
            <person name="Fitzgerald M."/>
            <person name="Haas B."/>
            <person name="Abouelleil A."/>
            <person name="Alvarado L."/>
            <person name="Arachchi H.M."/>
            <person name="Berlin A."/>
            <person name="Brown A."/>
            <person name="Chapman S.B."/>
            <person name="Chen Z."/>
            <person name="Dunbar C."/>
            <person name="Freedman E."/>
            <person name="Gearin G."/>
            <person name="Gellesch M."/>
            <person name="Goldberg J."/>
            <person name="Griggs A."/>
            <person name="Gujja S."/>
            <person name="Heiman D."/>
            <person name="Howarth C."/>
            <person name="Larson L."/>
            <person name="Lui A."/>
            <person name="MacDonald P.J.P."/>
            <person name="Mehta T."/>
            <person name="Montmayeur A."/>
            <person name="Murphy C."/>
            <person name="Neiman D."/>
            <person name="Pearson M."/>
            <person name="Priest M."/>
            <person name="Roberts A."/>
            <person name="Saif S."/>
            <person name="Shea T."/>
            <person name="Shenoy N."/>
            <person name="Sisk P."/>
            <person name="Stolte C."/>
            <person name="Sykes S."/>
            <person name="Wortman J."/>
            <person name="Nusbaum C."/>
            <person name="Birren B."/>
        </authorList>
    </citation>
    <scope>NUCLEOTIDE SEQUENCE [LARGE SCALE GENOMIC DNA]</scope>
    <source>
        <strain evidence="1">Fo47</strain>
    </source>
</reference>